<accession>A0AAV9PGU4</accession>
<dbReference type="InterPro" id="IPR036094">
    <property type="entry name" value="NadA_sf"/>
</dbReference>
<keyword evidence="2" id="KW-1185">Reference proteome</keyword>
<name>A0AAV9PGU4_9PEZI</name>
<organism evidence="1 2">
    <name type="scientific">Saxophila tyrrhenica</name>
    <dbReference type="NCBI Taxonomy" id="1690608"/>
    <lineage>
        <taxon>Eukaryota</taxon>
        <taxon>Fungi</taxon>
        <taxon>Dikarya</taxon>
        <taxon>Ascomycota</taxon>
        <taxon>Pezizomycotina</taxon>
        <taxon>Dothideomycetes</taxon>
        <taxon>Dothideomycetidae</taxon>
        <taxon>Mycosphaerellales</taxon>
        <taxon>Extremaceae</taxon>
        <taxon>Saxophila</taxon>
    </lineage>
</organism>
<proteinExistence type="predicted"/>
<dbReference type="GeneID" id="89924704"/>
<dbReference type="RefSeq" id="XP_064660565.1">
    <property type="nucleotide sequence ID" value="XM_064800614.1"/>
</dbReference>
<dbReference type="GO" id="GO:0051539">
    <property type="term" value="F:4 iron, 4 sulfur cluster binding"/>
    <property type="evidence" value="ECO:0007669"/>
    <property type="project" value="InterPro"/>
</dbReference>
<comment type="caution">
    <text evidence="1">The sequence shown here is derived from an EMBL/GenBank/DDBJ whole genome shotgun (WGS) entry which is preliminary data.</text>
</comment>
<protein>
    <submittedName>
        <fullName evidence="1">Uncharacterized protein</fullName>
    </submittedName>
</protein>
<dbReference type="EMBL" id="JAVRRT010000005">
    <property type="protein sequence ID" value="KAK5171721.1"/>
    <property type="molecule type" value="Genomic_DNA"/>
</dbReference>
<dbReference type="GO" id="GO:0009435">
    <property type="term" value="P:NAD+ biosynthetic process"/>
    <property type="evidence" value="ECO:0007669"/>
    <property type="project" value="InterPro"/>
</dbReference>
<evidence type="ECO:0000313" key="1">
    <source>
        <dbReference type="EMBL" id="KAK5171721.1"/>
    </source>
</evidence>
<dbReference type="AlphaFoldDB" id="A0AAV9PGU4"/>
<dbReference type="GO" id="GO:0008987">
    <property type="term" value="F:quinolinate synthetase A activity"/>
    <property type="evidence" value="ECO:0007669"/>
    <property type="project" value="InterPro"/>
</dbReference>
<gene>
    <name evidence="1" type="ORF">LTR77_003357</name>
</gene>
<dbReference type="Proteomes" id="UP001337655">
    <property type="component" value="Unassembled WGS sequence"/>
</dbReference>
<evidence type="ECO:0000313" key="2">
    <source>
        <dbReference type="Proteomes" id="UP001337655"/>
    </source>
</evidence>
<sequence>MSPQLSLEAPSFKLRPSWHEGSTITATTSYPVTTTQPGSTIVQTTTQPGSTIVSTAPGSTVVSTYVSTYVTTRAGSTVTVVSSYVSTYVTTAPGTTISVTPSQSAGTQTQTQTEANVRNFCVDHFHLVHRLLNCLTELIVSHLVALFLDILIPSSKLDLLNDDHSLNSDLIHHQLFFRSCLNIAITRVRPKPSPVRIYGSIDRLSIPGPMQHDILRWCHDVLHHGYHGYYFEQFWRKQFFINDEFVVVRLIGSRLLHDGFKQHVQLCVFSKLIFACDP</sequence>
<reference evidence="1 2" key="1">
    <citation type="submission" date="2023-08" db="EMBL/GenBank/DDBJ databases">
        <title>Black Yeasts Isolated from many extreme environments.</title>
        <authorList>
            <person name="Coleine C."/>
            <person name="Stajich J.E."/>
            <person name="Selbmann L."/>
        </authorList>
    </citation>
    <scope>NUCLEOTIDE SEQUENCE [LARGE SCALE GENOMIC DNA]</scope>
    <source>
        <strain evidence="1 2">CCFEE 5935</strain>
    </source>
</reference>
<dbReference type="SUPFAM" id="SSF142754">
    <property type="entry name" value="NadA-like"/>
    <property type="match status" value="1"/>
</dbReference>